<gene>
    <name evidence="9" type="ORF">N7493_002781</name>
</gene>
<organism evidence="9 10">
    <name type="scientific">Penicillium malachiteum</name>
    <dbReference type="NCBI Taxonomy" id="1324776"/>
    <lineage>
        <taxon>Eukaryota</taxon>
        <taxon>Fungi</taxon>
        <taxon>Dikarya</taxon>
        <taxon>Ascomycota</taxon>
        <taxon>Pezizomycotina</taxon>
        <taxon>Eurotiomycetes</taxon>
        <taxon>Eurotiomycetidae</taxon>
        <taxon>Eurotiales</taxon>
        <taxon>Aspergillaceae</taxon>
        <taxon>Penicillium</taxon>
    </lineage>
</organism>
<evidence type="ECO:0000256" key="7">
    <source>
        <dbReference type="SAM" id="MobiDB-lite"/>
    </source>
</evidence>
<dbReference type="SMART" id="SM00066">
    <property type="entry name" value="GAL4"/>
    <property type="match status" value="1"/>
</dbReference>
<dbReference type="GO" id="GO:0008270">
    <property type="term" value="F:zinc ion binding"/>
    <property type="evidence" value="ECO:0007669"/>
    <property type="project" value="InterPro"/>
</dbReference>
<dbReference type="CDD" id="cd00067">
    <property type="entry name" value="GAL4"/>
    <property type="match status" value="1"/>
</dbReference>
<comment type="caution">
    <text evidence="9">The sequence shown here is derived from an EMBL/GenBank/DDBJ whole genome shotgun (WGS) entry which is preliminary data.</text>
</comment>
<accession>A0AAD6HSJ5</accession>
<dbReference type="GO" id="GO:0000981">
    <property type="term" value="F:DNA-binding transcription factor activity, RNA polymerase II-specific"/>
    <property type="evidence" value="ECO:0007669"/>
    <property type="project" value="InterPro"/>
</dbReference>
<evidence type="ECO:0000256" key="5">
    <source>
        <dbReference type="ARBA" id="ARBA00023163"/>
    </source>
</evidence>
<dbReference type="PROSITE" id="PS00463">
    <property type="entry name" value="ZN2_CY6_FUNGAL_1"/>
    <property type="match status" value="1"/>
</dbReference>
<dbReference type="GO" id="GO:0003677">
    <property type="term" value="F:DNA binding"/>
    <property type="evidence" value="ECO:0007669"/>
    <property type="project" value="UniProtKB-KW"/>
</dbReference>
<dbReference type="Pfam" id="PF00172">
    <property type="entry name" value="Zn_clus"/>
    <property type="match status" value="1"/>
</dbReference>
<proteinExistence type="predicted"/>
<evidence type="ECO:0000256" key="6">
    <source>
        <dbReference type="ARBA" id="ARBA00023242"/>
    </source>
</evidence>
<keyword evidence="2" id="KW-0862">Zinc</keyword>
<dbReference type="PANTHER" id="PTHR47660:SF8">
    <property type="entry name" value="TRANSCRIPTION FACTOR WITH C2H2 AND ZN(2)-CYS(6) DNA BINDING DOMAIN (EUROFUNG)"/>
    <property type="match status" value="1"/>
</dbReference>
<keyword evidence="3" id="KW-0805">Transcription regulation</keyword>
<keyword evidence="5" id="KW-0804">Transcription</keyword>
<keyword evidence="6" id="KW-0539">Nucleus</keyword>
<dbReference type="InterPro" id="IPR001138">
    <property type="entry name" value="Zn2Cys6_DnaBD"/>
</dbReference>
<dbReference type="InterPro" id="IPR036864">
    <property type="entry name" value="Zn2-C6_fun-type_DNA-bd_sf"/>
</dbReference>
<dbReference type="AlphaFoldDB" id="A0AAD6HSJ5"/>
<evidence type="ECO:0000256" key="2">
    <source>
        <dbReference type="ARBA" id="ARBA00022833"/>
    </source>
</evidence>
<dbReference type="Gene3D" id="4.10.240.10">
    <property type="entry name" value="Zn(2)-C6 fungal-type DNA-binding domain"/>
    <property type="match status" value="1"/>
</dbReference>
<dbReference type="PROSITE" id="PS50048">
    <property type="entry name" value="ZN2_CY6_FUNGAL_2"/>
    <property type="match status" value="1"/>
</dbReference>
<dbReference type="EMBL" id="JAQJAN010000003">
    <property type="protein sequence ID" value="KAJ5733995.1"/>
    <property type="molecule type" value="Genomic_DNA"/>
</dbReference>
<protein>
    <recommendedName>
        <fullName evidence="8">Zn(2)-C6 fungal-type domain-containing protein</fullName>
    </recommendedName>
</protein>
<sequence>MNEFSSVPFANVVSIEGKFDIVPAEDQVVKLNRDVLQRHQTVHEKEQGASAVRRLKERAVKACEACALAKLSCDNKRPCERCQAKQIECAPKTSALSRRKSEQYSTPNIPSFSPHADQNLINRPRELMPLVDTPSSAQSDLSPLPTTMSYTGSSHETQPQQGVIAPQTHTTFDEFISQGNDDTAVQFSSLDPFPAFFEQVMLPSVEASHDIHETQQPRVFDFMRDNDTISLETDIFGGEFIPDLDKLFDATVPFMDFDDNHPSPLDDQESASRRAAAFQRSLWLWIPEKNQHGFSEERRITLRDDDNISSTHWTRLKALRIPGTLSPQMRDDVFKLVLRTAGSRLSISAFPSSEYLDTLIKIGLGKRVETDAWIHLYTFYNPEYQQLRPELLTALIAAGCVCCGLPSISKTGIILQEITRVSLAQLVEEDNSVLRDLQYLQASMLWLDIGISCGYTRKMMIAESYLQPLCTALRRAAAFDRSTYSTITPYSLGDDEASLQRAWHSWVRQESLKRYK</sequence>
<reference evidence="9" key="1">
    <citation type="journal article" date="2023" name="IMA Fungus">
        <title>Comparative genomic study of the Penicillium genus elucidates a diverse pangenome and 15 lateral gene transfer events.</title>
        <authorList>
            <person name="Petersen C."/>
            <person name="Sorensen T."/>
            <person name="Nielsen M.R."/>
            <person name="Sondergaard T.E."/>
            <person name="Sorensen J.L."/>
            <person name="Fitzpatrick D.A."/>
            <person name="Frisvad J.C."/>
            <person name="Nielsen K.L."/>
        </authorList>
    </citation>
    <scope>NUCLEOTIDE SEQUENCE</scope>
    <source>
        <strain evidence="9">IBT 17514</strain>
    </source>
</reference>
<keyword evidence="4" id="KW-0238">DNA-binding</keyword>
<evidence type="ECO:0000256" key="1">
    <source>
        <dbReference type="ARBA" id="ARBA00022723"/>
    </source>
</evidence>
<dbReference type="SUPFAM" id="SSF57701">
    <property type="entry name" value="Zn2/Cys6 DNA-binding domain"/>
    <property type="match status" value="1"/>
</dbReference>
<dbReference type="PANTHER" id="PTHR47660">
    <property type="entry name" value="TRANSCRIPTION FACTOR WITH C2H2 AND ZN(2)-CYS(6) DNA BINDING DOMAIN (EUROFUNG)-RELATED-RELATED"/>
    <property type="match status" value="1"/>
</dbReference>
<keyword evidence="10" id="KW-1185">Reference proteome</keyword>
<feature type="region of interest" description="Disordered" evidence="7">
    <location>
        <begin position="93"/>
        <end position="115"/>
    </location>
</feature>
<evidence type="ECO:0000313" key="9">
    <source>
        <dbReference type="EMBL" id="KAJ5733995.1"/>
    </source>
</evidence>
<dbReference type="Proteomes" id="UP001215712">
    <property type="component" value="Unassembled WGS sequence"/>
</dbReference>
<name>A0AAD6HSJ5_9EURO</name>
<reference evidence="9" key="2">
    <citation type="submission" date="2023-01" db="EMBL/GenBank/DDBJ databases">
        <authorList>
            <person name="Petersen C."/>
        </authorList>
    </citation>
    <scope>NUCLEOTIDE SEQUENCE</scope>
    <source>
        <strain evidence="9">IBT 17514</strain>
    </source>
</reference>
<keyword evidence="1" id="KW-0479">Metal-binding</keyword>
<evidence type="ECO:0000256" key="4">
    <source>
        <dbReference type="ARBA" id="ARBA00023125"/>
    </source>
</evidence>
<evidence type="ECO:0000256" key="3">
    <source>
        <dbReference type="ARBA" id="ARBA00023015"/>
    </source>
</evidence>
<evidence type="ECO:0000313" key="10">
    <source>
        <dbReference type="Proteomes" id="UP001215712"/>
    </source>
</evidence>
<evidence type="ECO:0000259" key="8">
    <source>
        <dbReference type="PROSITE" id="PS50048"/>
    </source>
</evidence>
<feature type="domain" description="Zn(2)-C6 fungal-type" evidence="8">
    <location>
        <begin position="62"/>
        <end position="89"/>
    </location>
</feature>